<evidence type="ECO:0000313" key="3">
    <source>
        <dbReference type="Proteomes" id="UP000295443"/>
    </source>
</evidence>
<name>A0A4R1B1F3_9PROT</name>
<protein>
    <submittedName>
        <fullName evidence="2">HlyD family efflux transporter periplasmic adaptor subunit</fullName>
    </submittedName>
</protein>
<dbReference type="Proteomes" id="UP000295443">
    <property type="component" value="Unassembled WGS sequence"/>
</dbReference>
<sequence>MTMSKRLPLFLLALLVLAALVWGFLPGPVPVEMAAVTRGPLSVTVDEEGKTRVRERYAVSAPVAGYARRIDLKIGDAVAAGQTVAVLEPARSAGLDPRGEAQARAQVEAARAAARASHDAVAATLAEERLADQELARAEALFRDRFVAQAALDQARSRQQAGQANRRAAEQSARAADYQLAVAQAALVQAGRPARGDTVAVTAPVAGRVLAVPHESAGPVAAGQSLIEIGNPDSLEVVVEVLSTAAVRIAPGTRVSLDRWGGERPLDAVVRVVEPAGFTKISALGVEEQRVRVLADISTPAEVWHRLADGYRVEASFVVWHGDDVLQVPTSALFRQGNDWALYAVVDGRARLRPLRIGQRSGLAAQVLDGLAAGAQVIARPDDRIRDGVRVAAQ</sequence>
<dbReference type="Gene3D" id="2.40.50.100">
    <property type="match status" value="1"/>
</dbReference>
<dbReference type="EMBL" id="SJZB01000049">
    <property type="protein sequence ID" value="TCJ11834.1"/>
    <property type="molecule type" value="Genomic_DNA"/>
</dbReference>
<dbReference type="InterPro" id="IPR058637">
    <property type="entry name" value="YknX-like_C"/>
</dbReference>
<proteinExistence type="predicted"/>
<evidence type="ECO:0000259" key="1">
    <source>
        <dbReference type="Pfam" id="PF25989"/>
    </source>
</evidence>
<gene>
    <name evidence="2" type="ORF">EZJ19_14345</name>
</gene>
<organism evidence="2 3">
    <name type="scientific">Parasulfuritortus cantonensis</name>
    <dbReference type="NCBI Taxonomy" id="2528202"/>
    <lineage>
        <taxon>Bacteria</taxon>
        <taxon>Pseudomonadati</taxon>
        <taxon>Pseudomonadota</taxon>
        <taxon>Betaproteobacteria</taxon>
        <taxon>Nitrosomonadales</taxon>
        <taxon>Thiobacillaceae</taxon>
        <taxon>Parasulfuritortus</taxon>
    </lineage>
</organism>
<comment type="caution">
    <text evidence="2">The sequence shown here is derived from an EMBL/GenBank/DDBJ whole genome shotgun (WGS) entry which is preliminary data.</text>
</comment>
<dbReference type="AlphaFoldDB" id="A0A4R1B1F3"/>
<dbReference type="Pfam" id="PF25989">
    <property type="entry name" value="YknX_C"/>
    <property type="match status" value="1"/>
</dbReference>
<keyword evidence="3" id="KW-1185">Reference proteome</keyword>
<dbReference type="PANTHER" id="PTHR30469">
    <property type="entry name" value="MULTIDRUG RESISTANCE PROTEIN MDTA"/>
    <property type="match status" value="1"/>
</dbReference>
<dbReference type="OrthoDB" id="9791520at2"/>
<dbReference type="Gene3D" id="2.40.420.20">
    <property type="match status" value="1"/>
</dbReference>
<accession>A0A4R1B1F3</accession>
<dbReference type="GO" id="GO:1990281">
    <property type="term" value="C:efflux pump complex"/>
    <property type="evidence" value="ECO:0007669"/>
    <property type="project" value="TreeGrafter"/>
</dbReference>
<dbReference type="GO" id="GO:0015562">
    <property type="term" value="F:efflux transmembrane transporter activity"/>
    <property type="evidence" value="ECO:0007669"/>
    <property type="project" value="TreeGrafter"/>
</dbReference>
<dbReference type="PANTHER" id="PTHR30469:SF15">
    <property type="entry name" value="HLYD FAMILY OF SECRETION PROTEINS"/>
    <property type="match status" value="1"/>
</dbReference>
<reference evidence="2 3" key="1">
    <citation type="submission" date="2019-03" db="EMBL/GenBank/DDBJ databases">
        <title>Genome sequence of Thiobacillaceae bacterium LSR1, a sulfur-oxidizing bacterium isolated from freshwater sediment.</title>
        <authorList>
            <person name="Li S."/>
        </authorList>
    </citation>
    <scope>NUCLEOTIDE SEQUENCE [LARGE SCALE GENOMIC DNA]</scope>
    <source>
        <strain evidence="2 3">LSR1</strain>
    </source>
</reference>
<dbReference type="Gene3D" id="2.40.30.170">
    <property type="match status" value="1"/>
</dbReference>
<dbReference type="Gene3D" id="1.10.287.470">
    <property type="entry name" value="Helix hairpin bin"/>
    <property type="match status" value="1"/>
</dbReference>
<feature type="domain" description="YknX-like C-terminal permuted SH3-like" evidence="1">
    <location>
        <begin position="325"/>
        <end position="392"/>
    </location>
</feature>
<evidence type="ECO:0000313" key="2">
    <source>
        <dbReference type="EMBL" id="TCJ11834.1"/>
    </source>
</evidence>